<feature type="chain" id="PRO_5021793718" evidence="2">
    <location>
        <begin position="24"/>
        <end position="208"/>
    </location>
</feature>
<proteinExistence type="predicted"/>
<gene>
    <name evidence="4" type="ORF">FF011L_29820</name>
</gene>
<dbReference type="NCBIfam" id="TIGR02595">
    <property type="entry name" value="PEP_CTERM"/>
    <property type="match status" value="1"/>
</dbReference>
<reference evidence="4 5" key="1">
    <citation type="submission" date="2019-02" db="EMBL/GenBank/DDBJ databases">
        <title>Deep-cultivation of Planctomycetes and their phenomic and genomic characterization uncovers novel biology.</title>
        <authorList>
            <person name="Wiegand S."/>
            <person name="Jogler M."/>
            <person name="Boedeker C."/>
            <person name="Pinto D."/>
            <person name="Vollmers J."/>
            <person name="Rivas-Marin E."/>
            <person name="Kohn T."/>
            <person name="Peeters S.H."/>
            <person name="Heuer A."/>
            <person name="Rast P."/>
            <person name="Oberbeckmann S."/>
            <person name="Bunk B."/>
            <person name="Jeske O."/>
            <person name="Meyerdierks A."/>
            <person name="Storesund J.E."/>
            <person name="Kallscheuer N."/>
            <person name="Luecker S."/>
            <person name="Lage O.M."/>
            <person name="Pohl T."/>
            <person name="Merkel B.J."/>
            <person name="Hornburger P."/>
            <person name="Mueller R.-W."/>
            <person name="Bruemmer F."/>
            <person name="Labrenz M."/>
            <person name="Spormann A.M."/>
            <person name="Op den Camp H."/>
            <person name="Overmann J."/>
            <person name="Amann R."/>
            <person name="Jetten M.S.M."/>
            <person name="Mascher T."/>
            <person name="Medema M.H."/>
            <person name="Devos D.P."/>
            <person name="Kaster A.-K."/>
            <person name="Ovreas L."/>
            <person name="Rohde M."/>
            <person name="Galperin M.Y."/>
            <person name="Jogler C."/>
        </authorList>
    </citation>
    <scope>NUCLEOTIDE SEQUENCE [LARGE SCALE GENOMIC DNA]</scope>
    <source>
        <strain evidence="4 5">FF011L</strain>
    </source>
</reference>
<dbReference type="AlphaFoldDB" id="A0A517MH41"/>
<name>A0A517MH41_9BACT</name>
<evidence type="ECO:0000313" key="5">
    <source>
        <dbReference type="Proteomes" id="UP000320672"/>
    </source>
</evidence>
<dbReference type="Pfam" id="PF07589">
    <property type="entry name" value="PEP-CTERM"/>
    <property type="match status" value="1"/>
</dbReference>
<dbReference type="OrthoDB" id="5432833at2"/>
<protein>
    <submittedName>
        <fullName evidence="4">PEP-CTERM motif protein</fullName>
    </submittedName>
</protein>
<dbReference type="EMBL" id="CP036262">
    <property type="protein sequence ID" value="QDS94203.1"/>
    <property type="molecule type" value="Genomic_DNA"/>
</dbReference>
<accession>A0A517MH41</accession>
<feature type="domain" description="Ice-binding protein C-terminal" evidence="3">
    <location>
        <begin position="177"/>
        <end position="200"/>
    </location>
</feature>
<evidence type="ECO:0000259" key="3">
    <source>
        <dbReference type="Pfam" id="PF07589"/>
    </source>
</evidence>
<dbReference type="Proteomes" id="UP000320672">
    <property type="component" value="Chromosome"/>
</dbReference>
<evidence type="ECO:0000256" key="1">
    <source>
        <dbReference type="SAM" id="Phobius"/>
    </source>
</evidence>
<dbReference type="RefSeq" id="WP_145352223.1">
    <property type="nucleotide sequence ID" value="NZ_CP036262.1"/>
</dbReference>
<keyword evidence="2" id="KW-0732">Signal</keyword>
<keyword evidence="5" id="KW-1185">Reference proteome</keyword>
<evidence type="ECO:0000313" key="4">
    <source>
        <dbReference type="EMBL" id="QDS94203.1"/>
    </source>
</evidence>
<evidence type="ECO:0000256" key="2">
    <source>
        <dbReference type="SAM" id="SignalP"/>
    </source>
</evidence>
<feature type="transmembrane region" description="Helical" evidence="1">
    <location>
        <begin position="181"/>
        <end position="197"/>
    </location>
</feature>
<organism evidence="4 5">
    <name type="scientific">Roseimaritima multifibrata</name>
    <dbReference type="NCBI Taxonomy" id="1930274"/>
    <lineage>
        <taxon>Bacteria</taxon>
        <taxon>Pseudomonadati</taxon>
        <taxon>Planctomycetota</taxon>
        <taxon>Planctomycetia</taxon>
        <taxon>Pirellulales</taxon>
        <taxon>Pirellulaceae</taxon>
        <taxon>Roseimaritima</taxon>
    </lineage>
</organism>
<feature type="signal peptide" evidence="2">
    <location>
        <begin position="1"/>
        <end position="23"/>
    </location>
</feature>
<keyword evidence="1" id="KW-1133">Transmembrane helix</keyword>
<dbReference type="KEGG" id="rml:FF011L_29820"/>
<dbReference type="InterPro" id="IPR013424">
    <property type="entry name" value="Ice-binding_C"/>
</dbReference>
<keyword evidence="1" id="KW-0472">Membrane</keyword>
<keyword evidence="1" id="KW-0812">Transmembrane</keyword>
<sequence length="208" mass="22218" precursor="true">MKRFLLTIACLAMLVATTGQVQAGVITYTNKAAFQLAAGATAVEDFTGTSGNAIGFDNGDFSISIVNQNLGYVPVFFGEELRLQLWRFDTVTNLTFADPIHAIGFDWRNTDPTNDQIELIIASENFAQTFGPAQQSGFFGIVSTNAFTVVGLSDTVGNGGALGYGYVDNIEYSSAAAVPEPASLAIFGIGALGLVVFRRRRKVKLDLL</sequence>